<sequence>MNRFLLASVISLVTFQPAIAAEQIYELEVQTDSNWTSIEIRDDATFVNAPPGQSMNVTAKDGIKSYTISPKK</sequence>
<feature type="signal peptide" evidence="1">
    <location>
        <begin position="1"/>
        <end position="20"/>
    </location>
</feature>
<proteinExistence type="predicted"/>
<name>A0A1Y5HUZ5_OLEAN</name>
<evidence type="ECO:0000313" key="3">
    <source>
        <dbReference type="Proteomes" id="UP000227088"/>
    </source>
</evidence>
<comment type="caution">
    <text evidence="2">The sequence shown here is derived from an EMBL/GenBank/DDBJ whole genome shotgun (WGS) entry which is preliminary data.</text>
</comment>
<keyword evidence="1" id="KW-0732">Signal</keyword>
<organism evidence="2 3">
    <name type="scientific">Oleispira antarctica</name>
    <dbReference type="NCBI Taxonomy" id="188908"/>
    <lineage>
        <taxon>Bacteria</taxon>
        <taxon>Pseudomonadati</taxon>
        <taxon>Pseudomonadota</taxon>
        <taxon>Gammaproteobacteria</taxon>
        <taxon>Oceanospirillales</taxon>
        <taxon>Oceanospirillaceae</taxon>
        <taxon>Oleispira</taxon>
    </lineage>
</organism>
<accession>A0A1Y5HUZ5</accession>
<dbReference type="EMBL" id="MABE01000145">
    <property type="protein sequence ID" value="OUS41121.1"/>
    <property type="molecule type" value="Genomic_DNA"/>
</dbReference>
<gene>
    <name evidence="2" type="ORF">A9R00_02520</name>
</gene>
<feature type="non-terminal residue" evidence="2">
    <location>
        <position position="72"/>
    </location>
</feature>
<evidence type="ECO:0000313" key="2">
    <source>
        <dbReference type="EMBL" id="OUS41121.1"/>
    </source>
</evidence>
<protein>
    <submittedName>
        <fullName evidence="2">Uncharacterized protein</fullName>
    </submittedName>
</protein>
<dbReference type="AlphaFoldDB" id="A0A1Y5HUZ5"/>
<evidence type="ECO:0000256" key="1">
    <source>
        <dbReference type="SAM" id="SignalP"/>
    </source>
</evidence>
<dbReference type="Proteomes" id="UP000227088">
    <property type="component" value="Unassembled WGS sequence"/>
</dbReference>
<feature type="chain" id="PRO_5012644560" evidence="1">
    <location>
        <begin position="21"/>
        <end position="72"/>
    </location>
</feature>
<reference evidence="3" key="1">
    <citation type="journal article" date="2017" name="Proc. Natl. Acad. Sci. U.S.A.">
        <title>Simulation of Deepwater Horizon oil plume reveals substrate specialization within a complex community of hydrocarbon degraders.</title>
        <authorList>
            <person name="Hu P."/>
            <person name="Dubinsky E.A."/>
            <person name="Probst A.J."/>
            <person name="Wang J."/>
            <person name="Sieber C.M.K."/>
            <person name="Tom L.M."/>
            <person name="Gardinali P."/>
            <person name="Banfield J.F."/>
            <person name="Atlas R.M."/>
            <person name="Andersen G.L."/>
        </authorList>
    </citation>
    <scope>NUCLEOTIDE SEQUENCE [LARGE SCALE GENOMIC DNA]</scope>
</reference>